<evidence type="ECO:0000259" key="7">
    <source>
        <dbReference type="PROSITE" id="PS51352"/>
    </source>
</evidence>
<feature type="binding site" evidence="3">
    <location>
        <position position="82"/>
    </location>
    <ligand>
        <name>Cu cation</name>
        <dbReference type="ChEBI" id="CHEBI:23378"/>
    </ligand>
</feature>
<name>A0A940YLQ9_9BURK</name>
<comment type="similarity">
    <text evidence="1">Belongs to the SCO1/2 family.</text>
</comment>
<evidence type="ECO:0000256" key="4">
    <source>
        <dbReference type="PIRSR" id="PIRSR603782-2"/>
    </source>
</evidence>
<evidence type="ECO:0000256" key="5">
    <source>
        <dbReference type="SAM" id="Phobius"/>
    </source>
</evidence>
<evidence type="ECO:0000256" key="3">
    <source>
        <dbReference type="PIRSR" id="PIRSR603782-1"/>
    </source>
</evidence>
<comment type="caution">
    <text evidence="8">The sequence shown here is derived from an EMBL/GenBank/DDBJ whole genome shotgun (WGS) entry which is preliminary data.</text>
</comment>
<evidence type="ECO:0000313" key="9">
    <source>
        <dbReference type="Proteomes" id="UP000678374"/>
    </source>
</evidence>
<keyword evidence="3" id="KW-0479">Metal-binding</keyword>
<dbReference type="PROSITE" id="PS51352">
    <property type="entry name" value="THIOREDOXIN_2"/>
    <property type="match status" value="1"/>
</dbReference>
<feature type="binding site" evidence="3">
    <location>
        <position position="86"/>
    </location>
    <ligand>
        <name>Cu cation</name>
        <dbReference type="ChEBI" id="CHEBI:23378"/>
    </ligand>
</feature>
<dbReference type="Pfam" id="PF02630">
    <property type="entry name" value="SCO1-SenC"/>
    <property type="match status" value="1"/>
</dbReference>
<evidence type="ECO:0000256" key="2">
    <source>
        <dbReference type="ARBA" id="ARBA00023008"/>
    </source>
</evidence>
<evidence type="ECO:0000256" key="6">
    <source>
        <dbReference type="SAM" id="SignalP"/>
    </source>
</evidence>
<dbReference type="EMBL" id="JAGQDE010000012">
    <property type="protein sequence ID" value="MBQ0960199.1"/>
    <property type="molecule type" value="Genomic_DNA"/>
</dbReference>
<keyword evidence="4" id="KW-1015">Disulfide bond</keyword>
<organism evidence="8 9">
    <name type="scientific">Ideonella aquatica</name>
    <dbReference type="NCBI Taxonomy" id="2824119"/>
    <lineage>
        <taxon>Bacteria</taxon>
        <taxon>Pseudomonadati</taxon>
        <taxon>Pseudomonadota</taxon>
        <taxon>Betaproteobacteria</taxon>
        <taxon>Burkholderiales</taxon>
        <taxon>Sphaerotilaceae</taxon>
        <taxon>Ideonella</taxon>
    </lineage>
</organism>
<proteinExistence type="inferred from homology"/>
<dbReference type="Proteomes" id="UP000678374">
    <property type="component" value="Unassembled WGS sequence"/>
</dbReference>
<feature type="disulfide bond" description="Redox-active" evidence="4">
    <location>
        <begin position="82"/>
        <end position="86"/>
    </location>
</feature>
<gene>
    <name evidence="8" type="ORF">KAK06_14690</name>
</gene>
<protein>
    <submittedName>
        <fullName evidence="8">SCO family protein</fullName>
    </submittedName>
</protein>
<reference evidence="8" key="1">
    <citation type="submission" date="2021-04" db="EMBL/GenBank/DDBJ databases">
        <title>The genome sequence of Ideonella sp. 4Y11.</title>
        <authorList>
            <person name="Liu Y."/>
        </authorList>
    </citation>
    <scope>NUCLEOTIDE SEQUENCE</scope>
    <source>
        <strain evidence="8">4Y11</strain>
    </source>
</reference>
<dbReference type="SUPFAM" id="SSF52833">
    <property type="entry name" value="Thioredoxin-like"/>
    <property type="match status" value="1"/>
</dbReference>
<dbReference type="Gene3D" id="3.40.30.10">
    <property type="entry name" value="Glutaredoxin"/>
    <property type="match status" value="1"/>
</dbReference>
<keyword evidence="5" id="KW-0812">Transmembrane</keyword>
<evidence type="ECO:0000313" key="8">
    <source>
        <dbReference type="EMBL" id="MBQ0960199.1"/>
    </source>
</evidence>
<feature type="signal peptide" evidence="6">
    <location>
        <begin position="1"/>
        <end position="20"/>
    </location>
</feature>
<evidence type="ECO:0000256" key="1">
    <source>
        <dbReference type="ARBA" id="ARBA00010996"/>
    </source>
</evidence>
<dbReference type="InterPro" id="IPR013766">
    <property type="entry name" value="Thioredoxin_domain"/>
</dbReference>
<feature type="chain" id="PRO_5036714413" evidence="6">
    <location>
        <begin position="21"/>
        <end position="281"/>
    </location>
</feature>
<feature type="transmembrane region" description="Helical" evidence="5">
    <location>
        <begin position="246"/>
        <end position="269"/>
    </location>
</feature>
<keyword evidence="9" id="KW-1185">Reference proteome</keyword>
<keyword evidence="5" id="KW-0472">Membrane</keyword>
<dbReference type="RefSeq" id="WP_210802864.1">
    <property type="nucleotide sequence ID" value="NZ_JAGQDE010000012.1"/>
</dbReference>
<dbReference type="AlphaFoldDB" id="A0A940YLQ9"/>
<accession>A0A940YLQ9</accession>
<feature type="domain" description="Thioredoxin" evidence="7">
    <location>
        <begin position="18"/>
        <end position="215"/>
    </location>
</feature>
<dbReference type="GO" id="GO:0046872">
    <property type="term" value="F:metal ion binding"/>
    <property type="evidence" value="ECO:0007669"/>
    <property type="project" value="UniProtKB-KW"/>
</dbReference>
<dbReference type="InterPro" id="IPR036249">
    <property type="entry name" value="Thioredoxin-like_sf"/>
</dbReference>
<keyword evidence="2 3" id="KW-0186">Copper</keyword>
<keyword evidence="5" id="KW-1133">Transmembrane helix</keyword>
<keyword evidence="6" id="KW-0732">Signal</keyword>
<sequence>MAVRRLAAWVLALVTGVSLAGGRAPDPERTKIDPAVTRIDEQAHLGNRLDRAVPLLDEHGKPFTFGELLGKPTILVLSYFGCDGTCPTINRNLARALPGVTRFQPGKDYQVLTVSFDRQDTPQRAAEFIRQLQSEVPGAERGWRFAVLADTTADAPQRFAKQVGFNFFWSRVDKTFLHPNVLVFLTPDGRVARYLYGTAMDPQNLQLALIDADWGRISESKDAIFDMVTGACFSFNYAEGRYQPNYALLTGVAALLFGLGSMGLGLWAYRRKPARRPVHAH</sequence>
<dbReference type="CDD" id="cd02968">
    <property type="entry name" value="SCO"/>
    <property type="match status" value="1"/>
</dbReference>
<dbReference type="InterPro" id="IPR003782">
    <property type="entry name" value="SCO1/SenC"/>
</dbReference>